<keyword evidence="2" id="KW-0489">Methyltransferase</keyword>
<evidence type="ECO:0000259" key="1">
    <source>
        <dbReference type="Pfam" id="PF08241"/>
    </source>
</evidence>
<keyword evidence="2" id="KW-0808">Transferase</keyword>
<reference evidence="2 3" key="1">
    <citation type="journal article" date="2014" name="BMC Genomics">
        <title>Comparison of environmental and isolate Sulfobacillus genomes reveals diverse carbon, sulfur, nitrogen, and hydrogen metabolisms.</title>
        <authorList>
            <person name="Justice N.B."/>
            <person name="Norman A."/>
            <person name="Brown C.T."/>
            <person name="Singh A."/>
            <person name="Thomas B.C."/>
            <person name="Banfield J.F."/>
        </authorList>
    </citation>
    <scope>NUCLEOTIDE SEQUENCE [LARGE SCALE GENOMIC DNA]</scope>
    <source>
        <strain evidence="2">AMDSBA1</strain>
    </source>
</reference>
<feature type="domain" description="Methyltransferase type 11" evidence="1">
    <location>
        <begin position="91"/>
        <end position="189"/>
    </location>
</feature>
<organism evidence="2 3">
    <name type="scientific">Sulfobacillus benefaciens</name>
    <dbReference type="NCBI Taxonomy" id="453960"/>
    <lineage>
        <taxon>Bacteria</taxon>
        <taxon>Bacillati</taxon>
        <taxon>Bacillota</taxon>
        <taxon>Clostridia</taxon>
        <taxon>Eubacteriales</taxon>
        <taxon>Clostridiales Family XVII. Incertae Sedis</taxon>
        <taxon>Sulfobacillus</taxon>
    </lineage>
</organism>
<dbReference type="CDD" id="cd02440">
    <property type="entry name" value="AdoMet_MTases"/>
    <property type="match status" value="1"/>
</dbReference>
<dbReference type="GO" id="GO:0032259">
    <property type="term" value="P:methylation"/>
    <property type="evidence" value="ECO:0007669"/>
    <property type="project" value="UniProtKB-KW"/>
</dbReference>
<evidence type="ECO:0000313" key="2">
    <source>
        <dbReference type="EMBL" id="PSR25974.1"/>
    </source>
</evidence>
<accession>A0A2T2WUR0</accession>
<protein>
    <submittedName>
        <fullName evidence="2">Class I SAM-dependent methyltransferase</fullName>
    </submittedName>
</protein>
<dbReference type="EMBL" id="PXYT01000046">
    <property type="protein sequence ID" value="PSR25974.1"/>
    <property type="molecule type" value="Genomic_DNA"/>
</dbReference>
<dbReference type="PANTHER" id="PTHR43861:SF1">
    <property type="entry name" value="TRANS-ACONITATE 2-METHYLTRANSFERASE"/>
    <property type="match status" value="1"/>
</dbReference>
<dbReference type="GO" id="GO:0008757">
    <property type="term" value="F:S-adenosylmethionine-dependent methyltransferase activity"/>
    <property type="evidence" value="ECO:0007669"/>
    <property type="project" value="InterPro"/>
</dbReference>
<comment type="caution">
    <text evidence="2">The sequence shown here is derived from an EMBL/GenBank/DDBJ whole genome shotgun (WGS) entry which is preliminary data.</text>
</comment>
<proteinExistence type="predicted"/>
<dbReference type="Proteomes" id="UP000242699">
    <property type="component" value="Unassembled WGS sequence"/>
</dbReference>
<dbReference type="PANTHER" id="PTHR43861">
    <property type="entry name" value="TRANS-ACONITATE 2-METHYLTRANSFERASE-RELATED"/>
    <property type="match status" value="1"/>
</dbReference>
<dbReference type="InterPro" id="IPR013216">
    <property type="entry name" value="Methyltransf_11"/>
</dbReference>
<sequence length="293" mass="32897">MLLWLVDGESEWIPETGEPERLQAGEQIRELAGPGVLRFITRSHYVRLEPGDKLGFDARARAYHAVMEERNEDVGLALAEGLPVSRGQIWVDIGTGTGAMVHALQEHAATQRPIWIVGVDRASKMIDEAWHHQREEAPAWYVGRDLLRVKWPDGMFDGITALLLLHLVDDINLLLDRVYHALKPGGLFAYAVSADANPFVRMIMHQLSGPGDFFKQGQHQIRESILATGFEIERDDIYRDEIVMDNPEAMLQLIGSIGAPGHRGVRSDVLPPQSVERVFNLVWAKKPIHTVEV</sequence>
<evidence type="ECO:0000313" key="3">
    <source>
        <dbReference type="Proteomes" id="UP000242699"/>
    </source>
</evidence>
<dbReference type="AlphaFoldDB" id="A0A2T2WUR0"/>
<name>A0A2T2WUR0_9FIRM</name>
<dbReference type="SUPFAM" id="SSF53335">
    <property type="entry name" value="S-adenosyl-L-methionine-dependent methyltransferases"/>
    <property type="match status" value="1"/>
</dbReference>
<dbReference type="InterPro" id="IPR029063">
    <property type="entry name" value="SAM-dependent_MTases_sf"/>
</dbReference>
<gene>
    <name evidence="2" type="ORF">C7B43_15555</name>
</gene>
<dbReference type="Gene3D" id="3.40.50.150">
    <property type="entry name" value="Vaccinia Virus protein VP39"/>
    <property type="match status" value="1"/>
</dbReference>
<dbReference type="Pfam" id="PF08241">
    <property type="entry name" value="Methyltransf_11"/>
    <property type="match status" value="1"/>
</dbReference>